<dbReference type="PANTHER" id="PTHR23270">
    <property type="entry name" value="PROGRAMMED CELL DEATH PROTEIN 11 PRE-RRNA PROCESSING PROTEIN RRP5"/>
    <property type="match status" value="1"/>
</dbReference>
<dbReference type="InterPro" id="IPR011990">
    <property type="entry name" value="TPR-like_helical_dom_sf"/>
</dbReference>
<dbReference type="InterPro" id="IPR003029">
    <property type="entry name" value="S1_domain"/>
</dbReference>
<feature type="region of interest" description="Disordered" evidence="4">
    <location>
        <begin position="1041"/>
        <end position="1064"/>
    </location>
</feature>
<proteinExistence type="predicted"/>
<evidence type="ECO:0000256" key="3">
    <source>
        <dbReference type="SAM" id="Coils"/>
    </source>
</evidence>
<gene>
    <name evidence="6" type="ORF">IE077_000335</name>
</gene>
<accession>A0ABQ7JBZ0</accession>
<dbReference type="PROSITE" id="PS50126">
    <property type="entry name" value="S1"/>
    <property type="match status" value="1"/>
</dbReference>
<evidence type="ECO:0000256" key="4">
    <source>
        <dbReference type="SAM" id="MobiDB-lite"/>
    </source>
</evidence>
<dbReference type="Proteomes" id="UP000823046">
    <property type="component" value="Unassembled WGS sequence"/>
</dbReference>
<evidence type="ECO:0000313" key="7">
    <source>
        <dbReference type="Proteomes" id="UP000823046"/>
    </source>
</evidence>
<dbReference type="InterPro" id="IPR003107">
    <property type="entry name" value="HAT"/>
</dbReference>
<keyword evidence="3" id="KW-0175">Coiled coil</keyword>
<comment type="subcellular location">
    <subcellularLocation>
        <location evidence="1">Nucleus</location>
        <location evidence="1">Nucleolus</location>
    </subcellularLocation>
</comment>
<sequence length="1394" mass="156358">MHLLRQYFEREDALHRLGAKIASSEEGTTPLPGHPSAVRTPTVSPPPDLRIGTVISTKILAKKEFGWVLELPSPPHTSTSFMGWLGVLLNHQRPMEPSPSLQADTSTWEKGCEVKAVILDVDAVNKIVDLSCRDALVKGIEEGWQHLTHGLHTFTHASPSAKLYIQAGRTPPPSTIAPLDGKLHGETLPMDKQAWTDRIRLHGSKKVSSTANTSQKALWRAMMAACEAVAIGSPSPPLWEARVELCKSLYTVVSLSLPFCLSPAATVPEILPPPVYIQAFPLLVTVPSMTPNLLHPAQPPFSENLLGGGPSAVTFHPTTLSHRLPTWDRLCGLCHWQITPTAANKRKGKKQSVGRIPRRLSAPMLPFLSEEALFQLPSYVLPGMHLRVLFTFVGPTFALAQPLHTSVALSVRFHALDALHSRLALLAARQISTGETEPSSPSPSPPLSPCISEALWLQLSPEERLLPLSMISEGKILDMEVLRVRTRTRGRTPQGEATTKPGSQWIVDVCFPSKAQRLPPPVDITEGRDSPHVAFAVIKKWNAAEDALCVELAYNPRLQHYEKGYIMHPEESLIFGDVYVKEALNGIPKPAFPVGSLWPVLPTLPKLTVQTELEACVPLSTVKKWQTSYTLVKRDPITGYPLPLPAPSPALESLLSRVYPNWSLACEAWVYYQYPVGTLCMGKIVEILKGQTGLLITLNNQPKVTARIHITEVMDEFKDFPLTVMSLCVGKNVKLRLIETISQASRSLPHLYFEGSLRKSNILQNSYTAALSPEFHASIQRPLTFKTFQVGNCYPGYVLSSGAKGIFISLSYRWTIRVKLREVSPSSPIEGKDAATAYPPGKAIRFVLLVEIREGPPQELEGSLKRIVDERCLHLQDGQYRLQRLSFSCLQPGNRFHASILRSIPKVGIFVRLIHTEQSSSAASPASAITLAQLALLETVDILIRPSHIDSSLYDPTTEVFSKVLKAGREVLIRILHSDETKQKIWGALEGLASPSVTAQTAAPSSSFETLHAFEEWKSSSFLDDPTFSASTTGNISLDSLPSTSLSLEKERDTSIDTPMEEEKRDCIEDEVSLSEWGWMDLKRKKRPSDASFPQGEEMKYSHEEEEKMMAASTKLSKRQKIAENVRYHHFDSIFISISKPMLYMTYHLQLQELDKARRIAERALQTISFREEDEKYNIWVAYLNMECTYGTNLTAVFSRAIQYNDSKKMHLQMVSIYERNEALKEAKELLEETCKKFSESKKVWLHHLEFVFRTSHDSEESQKILLQALFRLPKRKHIPLAAACARWEYKYGSMERGQTYFNKLLAEHPKRTDLWFQFLDAHVAAYTSPRGTSTLTVGAIRELFERITSLTFKPRVMKLFFTRWLSFEKDYGDVAGQQSVQEKARLYVNQRER</sequence>
<feature type="compositionally biased region" description="Basic and acidic residues" evidence="4">
    <location>
        <begin position="1048"/>
        <end position="1064"/>
    </location>
</feature>
<reference evidence="6 7" key="1">
    <citation type="journal article" date="2020" name="bioRxiv">
        <title>Metabolic contributions of an alphaproteobacterial endosymbiont in the apicomplexan Cardiosporidium cionae.</title>
        <authorList>
            <person name="Hunter E.S."/>
            <person name="Paight C.J."/>
            <person name="Lane C.E."/>
        </authorList>
    </citation>
    <scope>NUCLEOTIDE SEQUENCE [LARGE SCALE GENOMIC DNA]</scope>
    <source>
        <strain evidence="6">ESH_2018</strain>
    </source>
</reference>
<comment type="caution">
    <text evidence="6">The sequence shown here is derived from an EMBL/GenBank/DDBJ whole genome shotgun (WGS) entry which is preliminary data.</text>
</comment>
<feature type="coiled-coil region" evidence="3">
    <location>
        <begin position="1214"/>
        <end position="1241"/>
    </location>
</feature>
<keyword evidence="7" id="KW-1185">Reference proteome</keyword>
<name>A0ABQ7JBZ0_9APIC</name>
<evidence type="ECO:0000313" key="6">
    <source>
        <dbReference type="EMBL" id="KAF8821185.1"/>
    </source>
</evidence>
<evidence type="ECO:0000256" key="2">
    <source>
        <dbReference type="ARBA" id="ARBA00022552"/>
    </source>
</evidence>
<dbReference type="Gene3D" id="1.25.40.10">
    <property type="entry name" value="Tetratricopeptide repeat domain"/>
    <property type="match status" value="1"/>
</dbReference>
<feature type="region of interest" description="Disordered" evidence="4">
    <location>
        <begin position="24"/>
        <end position="45"/>
    </location>
</feature>
<organism evidence="6 7">
    <name type="scientific">Cardiosporidium cionae</name>
    <dbReference type="NCBI Taxonomy" id="476202"/>
    <lineage>
        <taxon>Eukaryota</taxon>
        <taxon>Sar</taxon>
        <taxon>Alveolata</taxon>
        <taxon>Apicomplexa</taxon>
        <taxon>Aconoidasida</taxon>
        <taxon>Nephromycida</taxon>
        <taxon>Cardiosporidium</taxon>
    </lineage>
</organism>
<feature type="domain" description="S1 motif" evidence="5">
    <location>
        <begin position="677"/>
        <end position="754"/>
    </location>
</feature>
<dbReference type="PANTHER" id="PTHR23270:SF10">
    <property type="entry name" value="PROTEIN RRP5 HOMOLOG"/>
    <property type="match status" value="1"/>
</dbReference>
<evidence type="ECO:0000259" key="5">
    <source>
        <dbReference type="PROSITE" id="PS50126"/>
    </source>
</evidence>
<dbReference type="InterPro" id="IPR045209">
    <property type="entry name" value="Rrp5"/>
</dbReference>
<dbReference type="SUPFAM" id="SSF48452">
    <property type="entry name" value="TPR-like"/>
    <property type="match status" value="1"/>
</dbReference>
<dbReference type="SMART" id="SM00316">
    <property type="entry name" value="S1"/>
    <property type="match status" value="3"/>
</dbReference>
<dbReference type="EMBL" id="JADAQX010000218">
    <property type="protein sequence ID" value="KAF8821185.1"/>
    <property type="molecule type" value="Genomic_DNA"/>
</dbReference>
<protein>
    <submittedName>
        <fullName evidence="6">Pre-rRna processing protein</fullName>
    </submittedName>
</protein>
<keyword evidence="2" id="KW-0698">rRNA processing</keyword>
<dbReference type="SMART" id="SM00386">
    <property type="entry name" value="HAT"/>
    <property type="match status" value="4"/>
</dbReference>
<evidence type="ECO:0000256" key="1">
    <source>
        <dbReference type="ARBA" id="ARBA00004604"/>
    </source>
</evidence>